<proteinExistence type="predicted"/>
<dbReference type="KEGG" id="stcm:SCMC78_17440"/>
<sequence length="140" mass="15445">MAWDEWEQIKAEVAARQAGNMQLNSAGDGADADLKTNEQGKQKAINAIADDIKPGLDRVGVHADDNTNAAEREFKGWATGSGLSDAHEEWARQVKSLKSRLTNDQESLGQAKRDFQFVDHDVWSTLIRSAKPSPDPRQDT</sequence>
<gene>
    <name evidence="2" type="ORF">SCMC78_17440</name>
</gene>
<name>A0AB33KHB9_9ACTN</name>
<feature type="region of interest" description="Disordered" evidence="1">
    <location>
        <begin position="18"/>
        <end position="38"/>
    </location>
</feature>
<evidence type="ECO:0000313" key="2">
    <source>
        <dbReference type="EMBL" id="BFP51937.1"/>
    </source>
</evidence>
<dbReference type="EMBL" id="AP035884">
    <property type="protein sequence ID" value="BFP51937.1"/>
    <property type="molecule type" value="Genomic_DNA"/>
</dbReference>
<evidence type="ECO:0000256" key="1">
    <source>
        <dbReference type="SAM" id="MobiDB-lite"/>
    </source>
</evidence>
<dbReference type="RefSeq" id="WP_408053541.1">
    <property type="nucleotide sequence ID" value="NZ_AP035884.1"/>
</dbReference>
<dbReference type="AlphaFoldDB" id="A0AB33KHB9"/>
<protein>
    <submittedName>
        <fullName evidence="2">Uncharacterized protein</fullName>
    </submittedName>
</protein>
<accession>A0AB33KHB9</accession>
<organism evidence="2">
    <name type="scientific">Streptomyces sp. CMC78</name>
    <dbReference type="NCBI Taxonomy" id="3231512"/>
    <lineage>
        <taxon>Bacteria</taxon>
        <taxon>Bacillati</taxon>
        <taxon>Actinomycetota</taxon>
        <taxon>Actinomycetes</taxon>
        <taxon>Kitasatosporales</taxon>
        <taxon>Streptomycetaceae</taxon>
        <taxon>Streptomyces</taxon>
    </lineage>
</organism>
<reference evidence="2" key="1">
    <citation type="submission" date="2024-07" db="EMBL/GenBank/DDBJ databases">
        <title>Complete genome sequences of cellulolytic bacteria, Kitasatospora sp. CMC57 and Streptomyces sp. CMC78, isolated from Japanese agricultural soil.</title>
        <authorList>
            <person name="Hashimoto T."/>
            <person name="Ito M."/>
            <person name="Iwamoto M."/>
            <person name="Fukahori D."/>
            <person name="Shoda T."/>
            <person name="Sakoda M."/>
            <person name="Morohoshi T."/>
            <person name="Mitsuboshi M."/>
            <person name="Nishizawa T."/>
        </authorList>
    </citation>
    <scope>NUCLEOTIDE SEQUENCE</scope>
    <source>
        <strain evidence="2">CMC78</strain>
    </source>
</reference>